<reference evidence="1 2" key="1">
    <citation type="submission" date="2018-03" db="EMBL/GenBank/DDBJ databases">
        <title>Genomic Encyclopedia of Archaeal and Bacterial Type Strains, Phase II (KMG-II): from individual species to whole genera.</title>
        <authorList>
            <person name="Goeker M."/>
        </authorList>
    </citation>
    <scope>NUCLEOTIDE SEQUENCE [LARGE SCALE GENOMIC DNA]</scope>
    <source>
        <strain evidence="1 2">DSM 25027</strain>
    </source>
</reference>
<name>A0A2T0M8U7_9FLAO</name>
<dbReference type="Proteomes" id="UP000237640">
    <property type="component" value="Unassembled WGS sequence"/>
</dbReference>
<dbReference type="EMBL" id="PVYX01000002">
    <property type="protein sequence ID" value="PRX53852.1"/>
    <property type="molecule type" value="Genomic_DNA"/>
</dbReference>
<accession>A0A2T0M8U7</accession>
<proteinExistence type="predicted"/>
<protein>
    <submittedName>
        <fullName evidence="1">Uncharacterized protein</fullName>
    </submittedName>
</protein>
<sequence>MKILTLYLRNAESYKTYLGSVILTNRESKIKAWKKSMNLQTEIDFIEVYLR</sequence>
<organism evidence="1 2">
    <name type="scientific">Flagellimonas meridianipacifica</name>
    <dbReference type="NCBI Taxonomy" id="1080225"/>
    <lineage>
        <taxon>Bacteria</taxon>
        <taxon>Pseudomonadati</taxon>
        <taxon>Bacteroidota</taxon>
        <taxon>Flavobacteriia</taxon>
        <taxon>Flavobacteriales</taxon>
        <taxon>Flavobacteriaceae</taxon>
        <taxon>Flagellimonas</taxon>
    </lineage>
</organism>
<dbReference type="AlphaFoldDB" id="A0A2T0M8U7"/>
<keyword evidence="2" id="KW-1185">Reference proteome</keyword>
<evidence type="ECO:0000313" key="2">
    <source>
        <dbReference type="Proteomes" id="UP000237640"/>
    </source>
</evidence>
<comment type="caution">
    <text evidence="1">The sequence shown here is derived from an EMBL/GenBank/DDBJ whole genome shotgun (WGS) entry which is preliminary data.</text>
</comment>
<gene>
    <name evidence="1" type="ORF">CLV81_2240</name>
</gene>
<evidence type="ECO:0000313" key="1">
    <source>
        <dbReference type="EMBL" id="PRX53852.1"/>
    </source>
</evidence>